<feature type="domain" description="Alpha/beta hydrolase fold-3" evidence="3">
    <location>
        <begin position="93"/>
        <end position="297"/>
    </location>
</feature>
<proteinExistence type="predicted"/>
<evidence type="ECO:0000256" key="2">
    <source>
        <dbReference type="SAM" id="MobiDB-lite"/>
    </source>
</evidence>
<dbReference type="SUPFAM" id="SSF53474">
    <property type="entry name" value="alpha/beta-Hydrolases"/>
    <property type="match status" value="1"/>
</dbReference>
<dbReference type="InterPro" id="IPR050300">
    <property type="entry name" value="GDXG_lipolytic_enzyme"/>
</dbReference>
<keyword evidence="1 4" id="KW-0378">Hydrolase</keyword>
<evidence type="ECO:0000256" key="1">
    <source>
        <dbReference type="ARBA" id="ARBA00022801"/>
    </source>
</evidence>
<dbReference type="Pfam" id="PF07859">
    <property type="entry name" value="Abhydrolase_3"/>
    <property type="match status" value="1"/>
</dbReference>
<reference evidence="4 5" key="1">
    <citation type="submission" date="2018-10" db="EMBL/GenBank/DDBJ databases">
        <title>Xanthobacter tagetidis genome sequencing and assembly.</title>
        <authorList>
            <person name="Maclea K.S."/>
            <person name="Goen A.E."/>
            <person name="Fatima S.A."/>
        </authorList>
    </citation>
    <scope>NUCLEOTIDE SEQUENCE [LARGE SCALE GENOMIC DNA]</scope>
    <source>
        <strain evidence="4 5">ATCC 700314</strain>
    </source>
</reference>
<dbReference type="RefSeq" id="WP_121623068.1">
    <property type="nucleotide sequence ID" value="NZ_JACIIW010000002.1"/>
</dbReference>
<protein>
    <submittedName>
        <fullName evidence="4">Alpha/beta hydrolase</fullName>
    </submittedName>
</protein>
<dbReference type="Proteomes" id="UP000269692">
    <property type="component" value="Unassembled WGS sequence"/>
</dbReference>
<dbReference type="GO" id="GO:0016787">
    <property type="term" value="F:hydrolase activity"/>
    <property type="evidence" value="ECO:0007669"/>
    <property type="project" value="UniProtKB-KW"/>
</dbReference>
<dbReference type="OrthoDB" id="9806180at2"/>
<comment type="caution">
    <text evidence="4">The sequence shown here is derived from an EMBL/GenBank/DDBJ whole genome shotgun (WGS) entry which is preliminary data.</text>
</comment>
<dbReference type="AlphaFoldDB" id="A0A3L7AI10"/>
<organism evidence="4 5">
    <name type="scientific">Xanthobacter tagetidis</name>
    <dbReference type="NCBI Taxonomy" id="60216"/>
    <lineage>
        <taxon>Bacteria</taxon>
        <taxon>Pseudomonadati</taxon>
        <taxon>Pseudomonadota</taxon>
        <taxon>Alphaproteobacteria</taxon>
        <taxon>Hyphomicrobiales</taxon>
        <taxon>Xanthobacteraceae</taxon>
        <taxon>Xanthobacter</taxon>
    </lineage>
</organism>
<evidence type="ECO:0000313" key="4">
    <source>
        <dbReference type="EMBL" id="RLP79052.1"/>
    </source>
</evidence>
<dbReference type="InterPro" id="IPR029058">
    <property type="entry name" value="AB_hydrolase_fold"/>
</dbReference>
<evidence type="ECO:0000259" key="3">
    <source>
        <dbReference type="Pfam" id="PF07859"/>
    </source>
</evidence>
<dbReference type="PANTHER" id="PTHR48081">
    <property type="entry name" value="AB HYDROLASE SUPERFAMILY PROTEIN C4A8.06C"/>
    <property type="match status" value="1"/>
</dbReference>
<name>A0A3L7AI10_9HYPH</name>
<dbReference type="InterPro" id="IPR013094">
    <property type="entry name" value="AB_hydrolase_3"/>
</dbReference>
<feature type="region of interest" description="Disordered" evidence="2">
    <location>
        <begin position="51"/>
        <end position="76"/>
    </location>
</feature>
<dbReference type="PANTHER" id="PTHR48081:SF8">
    <property type="entry name" value="ALPHA_BETA HYDROLASE FOLD-3 DOMAIN-CONTAINING PROTEIN-RELATED"/>
    <property type="match status" value="1"/>
</dbReference>
<keyword evidence="5" id="KW-1185">Reference proteome</keyword>
<evidence type="ECO:0000313" key="5">
    <source>
        <dbReference type="Proteomes" id="UP000269692"/>
    </source>
</evidence>
<gene>
    <name evidence="4" type="ORF">D9R14_09420</name>
</gene>
<dbReference type="Gene3D" id="3.40.50.1820">
    <property type="entry name" value="alpha/beta hydrolase"/>
    <property type="match status" value="1"/>
</dbReference>
<dbReference type="EMBL" id="RCTF01000006">
    <property type="protein sequence ID" value="RLP79052.1"/>
    <property type="molecule type" value="Genomic_DNA"/>
</dbReference>
<accession>A0A3L7AI10</accession>
<sequence>MPKLILDPEAFADDAVAPGTRMVNDAIVKTLQGLPNRWSVPLPAIRAARASGKGTFPLPPESKRAHDETVPGPRGPVPVRIVMPDGAPKGVYLHIHGGGWTLGSARENEGLTDRIAANCGLAVVSVDYALAPEVPYPAGPDDCEAVALWLVKEGAARFGTHRFAIGGESGGATLAVATLLRLRDKHLMQPFTAANLTAGCYDLRLTPSARNWGDQPLVLNTADIARFVRNYLRLVGNPDDPDVSPLLADLRGLPKALFTVGAKDPLLDDSLFMAARWMAAGNESALDVYPGGCHVFIGFPGPITDQALRKIDDFLTHF</sequence>